<organism evidence="1">
    <name type="scientific">Siphoviridae sp. ctE6L85</name>
    <dbReference type="NCBI Taxonomy" id="2826202"/>
    <lineage>
        <taxon>Viruses</taxon>
        <taxon>Duplodnaviria</taxon>
        <taxon>Heunggongvirae</taxon>
        <taxon>Uroviricota</taxon>
        <taxon>Caudoviricetes</taxon>
    </lineage>
</organism>
<name>A0A8S5QQM0_9CAUD</name>
<proteinExistence type="predicted"/>
<sequence length="264" mass="28531">MNINDITITSLETINAFDIVTGAYKFTLDELQNATIAQTQEKTDITGKQGRKLNSLKKNKAVTVSGTNGLVSGGLLELQVGSEFENKKTTVKWTDYLTVASNAAATQYKAVGTTGNEIESVYVKNADGTLGKTLTQGTEVAEGVFTYNPTSKALAFNEGEIADGTEIVVFYMRQIQADVLENLSDHYSGKCALYIDAFAEDKCANVFRIQFYIPKADFNGEFSFEMGDNQTVHAFEAESLSGACGTSGALWTYTIFGANAEDVA</sequence>
<dbReference type="EMBL" id="BK015711">
    <property type="protein sequence ID" value="DAE21306.1"/>
    <property type="molecule type" value="Genomic_DNA"/>
</dbReference>
<protein>
    <submittedName>
        <fullName evidence="1">Putative structural protein</fullName>
    </submittedName>
</protein>
<evidence type="ECO:0000313" key="1">
    <source>
        <dbReference type="EMBL" id="DAE21306.1"/>
    </source>
</evidence>
<reference evidence="1" key="1">
    <citation type="journal article" date="2021" name="Proc. Natl. Acad. Sci. U.S.A.">
        <title>A Catalog of Tens of Thousands of Viruses from Human Metagenomes Reveals Hidden Associations with Chronic Diseases.</title>
        <authorList>
            <person name="Tisza M.J."/>
            <person name="Buck C.B."/>
        </authorList>
    </citation>
    <scope>NUCLEOTIDE SEQUENCE</scope>
    <source>
        <strain evidence="1">CtE6L85</strain>
    </source>
</reference>
<accession>A0A8S5QQM0</accession>